<evidence type="ECO:0000256" key="1">
    <source>
        <dbReference type="ARBA" id="ARBA00004651"/>
    </source>
</evidence>
<keyword evidence="3" id="KW-1003">Cell membrane</keyword>
<dbReference type="PANTHER" id="PTHR30043">
    <property type="entry name" value="PHOSPHONATES TRANSPORT SYSTEM PERMEASE PROTEIN"/>
    <property type="match status" value="1"/>
</dbReference>
<dbReference type="CDD" id="cd06261">
    <property type="entry name" value="TM_PBP2"/>
    <property type="match status" value="1"/>
</dbReference>
<dbReference type="RefSeq" id="WP_310537318.1">
    <property type="nucleotide sequence ID" value="NZ_JAVKGT010000016.1"/>
</dbReference>
<dbReference type="PANTHER" id="PTHR30043:SF1">
    <property type="entry name" value="ABC TRANSPORT SYSTEM PERMEASE PROTEIN P69"/>
    <property type="match status" value="1"/>
</dbReference>
<dbReference type="InterPro" id="IPR000515">
    <property type="entry name" value="MetI-like"/>
</dbReference>
<organism evidence="9 10">
    <name type="scientific">Nesterenkonia flava</name>
    <dbReference type="NCBI Taxonomy" id="469799"/>
    <lineage>
        <taxon>Bacteria</taxon>
        <taxon>Bacillati</taxon>
        <taxon>Actinomycetota</taxon>
        <taxon>Actinomycetes</taxon>
        <taxon>Micrococcales</taxon>
        <taxon>Micrococcaceae</taxon>
        <taxon>Nesterenkonia</taxon>
    </lineage>
</organism>
<evidence type="ECO:0000256" key="4">
    <source>
        <dbReference type="ARBA" id="ARBA00022692"/>
    </source>
</evidence>
<keyword evidence="10" id="KW-1185">Reference proteome</keyword>
<gene>
    <name evidence="9" type="ORF">RH857_07290</name>
</gene>
<comment type="caution">
    <text evidence="9">The sequence shown here is derived from an EMBL/GenBank/DDBJ whole genome shotgun (WGS) entry which is preliminary data.</text>
</comment>
<feature type="transmembrane region" description="Helical" evidence="7">
    <location>
        <begin position="110"/>
        <end position="135"/>
    </location>
</feature>
<feature type="domain" description="ABC transmembrane type-1" evidence="8">
    <location>
        <begin position="111"/>
        <end position="301"/>
    </location>
</feature>
<feature type="transmembrane region" description="Helical" evidence="7">
    <location>
        <begin position="165"/>
        <end position="192"/>
    </location>
</feature>
<feature type="transmembrane region" description="Helical" evidence="7">
    <location>
        <begin position="27"/>
        <end position="47"/>
    </location>
</feature>
<evidence type="ECO:0000313" key="9">
    <source>
        <dbReference type="EMBL" id="MDR5711937.1"/>
    </source>
</evidence>
<dbReference type="PROSITE" id="PS50928">
    <property type="entry name" value="ABC_TM1"/>
    <property type="match status" value="1"/>
</dbReference>
<dbReference type="Proteomes" id="UP001260872">
    <property type="component" value="Unassembled WGS sequence"/>
</dbReference>
<feature type="transmembrane region" description="Helical" evidence="7">
    <location>
        <begin position="283"/>
        <end position="304"/>
    </location>
</feature>
<accession>A0ABU1FUJ7</accession>
<evidence type="ECO:0000256" key="7">
    <source>
        <dbReference type="RuleBase" id="RU363032"/>
    </source>
</evidence>
<keyword evidence="2 7" id="KW-0813">Transport</keyword>
<comment type="similarity">
    <text evidence="7">Belongs to the binding-protein-dependent transport system permease family.</text>
</comment>
<comment type="subcellular location">
    <subcellularLocation>
        <location evidence="1 7">Cell membrane</location>
        <topology evidence="1 7">Multi-pass membrane protein</topology>
    </subcellularLocation>
</comment>
<keyword evidence="4 7" id="KW-0812">Transmembrane</keyword>
<dbReference type="SUPFAM" id="SSF161098">
    <property type="entry name" value="MetI-like"/>
    <property type="match status" value="1"/>
</dbReference>
<keyword evidence="5 7" id="KW-1133">Transmembrane helix</keyword>
<feature type="transmembrane region" description="Helical" evidence="7">
    <location>
        <begin position="54"/>
        <end position="71"/>
    </location>
</feature>
<proteinExistence type="inferred from homology"/>
<evidence type="ECO:0000256" key="6">
    <source>
        <dbReference type="ARBA" id="ARBA00023136"/>
    </source>
</evidence>
<reference evidence="10" key="1">
    <citation type="submission" date="2023-07" db="EMBL/GenBank/DDBJ databases">
        <title>Description of three actinobacteria isolated from air of manufacturing shop in a pharmaceutical factory.</title>
        <authorList>
            <person name="Zhang D.-F."/>
        </authorList>
    </citation>
    <scope>NUCLEOTIDE SEQUENCE [LARGE SCALE GENOMIC DNA]</scope>
    <source>
        <strain evidence="10">CCTCC AB 207010</strain>
    </source>
</reference>
<dbReference type="EMBL" id="JAVKGT010000016">
    <property type="protein sequence ID" value="MDR5711937.1"/>
    <property type="molecule type" value="Genomic_DNA"/>
</dbReference>
<protein>
    <submittedName>
        <fullName evidence="9">ABC transporter permease subunit</fullName>
    </submittedName>
</protein>
<name>A0ABU1FUJ7_9MICC</name>
<evidence type="ECO:0000256" key="3">
    <source>
        <dbReference type="ARBA" id="ARBA00022475"/>
    </source>
</evidence>
<evidence type="ECO:0000256" key="5">
    <source>
        <dbReference type="ARBA" id="ARBA00022989"/>
    </source>
</evidence>
<evidence type="ECO:0000256" key="2">
    <source>
        <dbReference type="ARBA" id="ARBA00022448"/>
    </source>
</evidence>
<evidence type="ECO:0000313" key="10">
    <source>
        <dbReference type="Proteomes" id="UP001260872"/>
    </source>
</evidence>
<dbReference type="InterPro" id="IPR035906">
    <property type="entry name" value="MetI-like_sf"/>
</dbReference>
<sequence length="309" mass="32847">MLGLIYFWTTNESDTIVWVPLGGSSYLYAPLWPLVGAVLLVVAVALAWRVRASALSAAGIVGFVLVSWWAGRNIGFDLTPLFGDGLQRAMPIYQQFLSPNWSYLLGVWDVWVITIAMAIVATVLGCLLGLGFALLASPVSSPNKVTSQIVKAINSVVRAIPDVGYAYLFLAFIGGTAFGMGALAGVLTLLLFNIGIMAKLTGETIDAVQRGPLEAADAAGANLIQRNRVAVLPQIMPGFVSYGLYVFELNIRASAALGLVGIAGVGQEIGNEWARLSHGYANLSALMIALVVVVLLVDLLSLTIRRKLL</sequence>
<dbReference type="Gene3D" id="1.10.3720.10">
    <property type="entry name" value="MetI-like"/>
    <property type="match status" value="1"/>
</dbReference>
<evidence type="ECO:0000259" key="8">
    <source>
        <dbReference type="PROSITE" id="PS50928"/>
    </source>
</evidence>
<keyword evidence="6 7" id="KW-0472">Membrane</keyword>
<dbReference type="Pfam" id="PF00528">
    <property type="entry name" value="BPD_transp_1"/>
    <property type="match status" value="1"/>
</dbReference>